<dbReference type="EMBL" id="UFYA01000001">
    <property type="protein sequence ID" value="STD03965.1"/>
    <property type="molecule type" value="Genomic_DNA"/>
</dbReference>
<dbReference type="Proteomes" id="UP000254118">
    <property type="component" value="Unassembled WGS sequence"/>
</dbReference>
<protein>
    <submittedName>
        <fullName evidence="1">Uncharacterized protein</fullName>
    </submittedName>
</protein>
<name>A0AA46GZH9_9MICO</name>
<evidence type="ECO:0000313" key="1">
    <source>
        <dbReference type="EMBL" id="STD03965.1"/>
    </source>
</evidence>
<proteinExistence type="predicted"/>
<evidence type="ECO:0000313" key="2">
    <source>
        <dbReference type="Proteomes" id="UP000254118"/>
    </source>
</evidence>
<sequence>MGKGDVEVVVGGVEVVVGAAEFSGEAVEEGVGGDGVGVDEGGLGDVGVGGGHWCPWWWRCGLGGGGEVVGCG</sequence>
<accession>A0AA46GZH9</accession>
<organism evidence="1 2">
    <name type="scientific">Dermatophilus congolensis</name>
    <dbReference type="NCBI Taxonomy" id="1863"/>
    <lineage>
        <taxon>Bacteria</taxon>
        <taxon>Bacillati</taxon>
        <taxon>Actinomycetota</taxon>
        <taxon>Actinomycetes</taxon>
        <taxon>Micrococcales</taxon>
        <taxon>Dermatophilaceae</taxon>
        <taxon>Dermatophilus</taxon>
    </lineage>
</organism>
<gene>
    <name evidence="1" type="ORF">NCTC7915_00173</name>
</gene>
<comment type="caution">
    <text evidence="1">The sequence shown here is derived from an EMBL/GenBank/DDBJ whole genome shotgun (WGS) entry which is preliminary data.</text>
</comment>
<dbReference type="AlphaFoldDB" id="A0AA46GZH9"/>
<reference evidence="1 2" key="1">
    <citation type="submission" date="2018-06" db="EMBL/GenBank/DDBJ databases">
        <authorList>
            <consortium name="Pathogen Informatics"/>
            <person name="Doyle S."/>
        </authorList>
    </citation>
    <scope>NUCLEOTIDE SEQUENCE [LARGE SCALE GENOMIC DNA]</scope>
    <source>
        <strain evidence="1 2">NCTC7915</strain>
    </source>
</reference>